<dbReference type="PROSITE" id="PS51186">
    <property type="entry name" value="GNAT"/>
    <property type="match status" value="1"/>
</dbReference>
<reference evidence="2 3" key="1">
    <citation type="submission" date="2022-05" db="EMBL/GenBank/DDBJ databases">
        <title>Genome Sequencing of Bee-Associated Microbes.</title>
        <authorList>
            <person name="Dunlap C."/>
        </authorList>
    </citation>
    <scope>NUCLEOTIDE SEQUENCE [LARGE SCALE GENOMIC DNA]</scope>
    <source>
        <strain evidence="2 3">NRRL B-14421</strain>
    </source>
</reference>
<name>A0ABT4GHC4_9BACL</name>
<dbReference type="InterPro" id="IPR050276">
    <property type="entry name" value="MshD_Acetyltransferase"/>
</dbReference>
<keyword evidence="3" id="KW-1185">Reference proteome</keyword>
<accession>A0ABT4GHC4</accession>
<organism evidence="2 3">
    <name type="scientific">Paenibacillus alginolyticus</name>
    <dbReference type="NCBI Taxonomy" id="59839"/>
    <lineage>
        <taxon>Bacteria</taxon>
        <taxon>Bacillati</taxon>
        <taxon>Bacillota</taxon>
        <taxon>Bacilli</taxon>
        <taxon>Bacillales</taxon>
        <taxon>Paenibacillaceae</taxon>
        <taxon>Paenibacillus</taxon>
    </lineage>
</organism>
<comment type="caution">
    <text evidence="2">The sequence shown here is derived from an EMBL/GenBank/DDBJ whole genome shotgun (WGS) entry which is preliminary data.</text>
</comment>
<dbReference type="InterPro" id="IPR000182">
    <property type="entry name" value="GNAT_dom"/>
</dbReference>
<dbReference type="SUPFAM" id="SSF55729">
    <property type="entry name" value="Acyl-CoA N-acyltransferases (Nat)"/>
    <property type="match status" value="1"/>
</dbReference>
<dbReference type="Gene3D" id="3.40.630.30">
    <property type="match status" value="2"/>
</dbReference>
<feature type="domain" description="N-acetyltransferase" evidence="1">
    <location>
        <begin position="1"/>
        <end position="154"/>
    </location>
</feature>
<dbReference type="EMBL" id="JAMDMX010000075">
    <property type="protein sequence ID" value="MCY9695526.1"/>
    <property type="molecule type" value="Genomic_DNA"/>
</dbReference>
<gene>
    <name evidence="2" type="ORF">M5X19_21850</name>
</gene>
<evidence type="ECO:0000259" key="1">
    <source>
        <dbReference type="PROSITE" id="PS51186"/>
    </source>
</evidence>
<dbReference type="Proteomes" id="UP001527099">
    <property type="component" value="Unassembled WGS sequence"/>
</dbReference>
<proteinExistence type="predicted"/>
<dbReference type="RefSeq" id="WP_268616820.1">
    <property type="nucleotide sequence ID" value="NZ_JAMDMX010000075.1"/>
</dbReference>
<dbReference type="Pfam" id="PF00583">
    <property type="entry name" value="Acetyltransf_1"/>
    <property type="match status" value="1"/>
</dbReference>
<dbReference type="PANTHER" id="PTHR43617">
    <property type="entry name" value="L-AMINO ACID N-ACETYLTRANSFERASE"/>
    <property type="match status" value="1"/>
</dbReference>
<evidence type="ECO:0000313" key="2">
    <source>
        <dbReference type="EMBL" id="MCY9695526.1"/>
    </source>
</evidence>
<dbReference type="CDD" id="cd04301">
    <property type="entry name" value="NAT_SF"/>
    <property type="match status" value="1"/>
</dbReference>
<sequence>MIFKKMSEMSAEDMVALWNKGFEGYFLNSTLNLDKFLARAVNEGLSLENSLVVCENRDPIGFVMNGFRVIEGKRVAWNGGTGIATEHRGRGFGTKLMERNLQLYREQGVDIALLEALIQNKAAIKLYQSVGYVITEQLISLQHTEALDASLLQPNSPSEYVMRRGRAVEVKGLSFYRHLSAWQTQWASMKDGECIIVSDHEDEVVGYALYKRIFGDDGNLATIALYQCESIPGRTDSEDILKAALREVYAPFSFTCKRITMNIRDSNKGLFGLLERLGFTKFVEQVHMIRHL</sequence>
<protein>
    <submittedName>
        <fullName evidence="2">GNAT family N-acetyltransferase</fullName>
    </submittedName>
</protein>
<dbReference type="InterPro" id="IPR016181">
    <property type="entry name" value="Acyl_CoA_acyltransferase"/>
</dbReference>
<evidence type="ECO:0000313" key="3">
    <source>
        <dbReference type="Proteomes" id="UP001527099"/>
    </source>
</evidence>